<accession>A0ABT6N037</accession>
<protein>
    <submittedName>
        <fullName evidence="2">Metallophosphoesterase family protein</fullName>
    </submittedName>
</protein>
<evidence type="ECO:0000259" key="1">
    <source>
        <dbReference type="Pfam" id="PF00149"/>
    </source>
</evidence>
<evidence type="ECO:0000313" key="2">
    <source>
        <dbReference type="EMBL" id="MDH7638671.1"/>
    </source>
</evidence>
<reference evidence="2" key="1">
    <citation type="submission" date="2023-04" db="EMBL/GenBank/DDBJ databases">
        <title>Sphingomonas sp. MAHUQ-71 isolated from rice field.</title>
        <authorList>
            <person name="Huq M.A."/>
        </authorList>
    </citation>
    <scope>NUCLEOTIDE SEQUENCE</scope>
    <source>
        <strain evidence="2">MAHUQ-71</strain>
    </source>
</reference>
<name>A0ABT6N037_9SPHN</name>
<dbReference type="InterPro" id="IPR004843">
    <property type="entry name" value="Calcineurin-like_PHP"/>
</dbReference>
<dbReference type="InterPro" id="IPR029052">
    <property type="entry name" value="Metallo-depent_PP-like"/>
</dbReference>
<evidence type="ECO:0000313" key="3">
    <source>
        <dbReference type="Proteomes" id="UP001160625"/>
    </source>
</evidence>
<dbReference type="PANTHER" id="PTHR31302">
    <property type="entry name" value="TRANSMEMBRANE PROTEIN WITH METALLOPHOSPHOESTERASE DOMAIN-RELATED"/>
    <property type="match status" value="1"/>
</dbReference>
<dbReference type="PANTHER" id="PTHR31302:SF0">
    <property type="entry name" value="TRANSMEMBRANE PROTEIN WITH METALLOPHOSPHOESTERASE DOMAIN"/>
    <property type="match status" value="1"/>
</dbReference>
<dbReference type="EMBL" id="JARYGZ010000001">
    <property type="protein sequence ID" value="MDH7638671.1"/>
    <property type="molecule type" value="Genomic_DNA"/>
</dbReference>
<gene>
    <name evidence="2" type="ORF">QGN17_08005</name>
</gene>
<sequence>MTAIWLLLLHMLLLGSAPPLVRHVRLHMADWPAGAAPMRIALLSDFHVAMPGDSATHLAHVVESVNGSHPDLVLLAGDFLSTGTLFVKSADVRDAIAPLAAFHAPSGVFAVLGNHDEGARAALQAALATSRVALLHNAAVRRGPLTIVGIDGVLTARSRMRAPFSGFSHLAGPKLVFTHTPDNVPQVDRSFRLLLAGHTHCGQIAPWPIGPILTASATGRRYACGVIREPDRLTIVTAGLGTSSLPVRLGATPDYWLIDLGR</sequence>
<dbReference type="SUPFAM" id="SSF56300">
    <property type="entry name" value="Metallo-dependent phosphatases"/>
    <property type="match status" value="1"/>
</dbReference>
<dbReference type="RefSeq" id="WP_281043954.1">
    <property type="nucleotide sequence ID" value="NZ_JARYGZ010000001.1"/>
</dbReference>
<organism evidence="2 3">
    <name type="scientific">Sphingomonas oryzagri</name>
    <dbReference type="NCBI Taxonomy" id="3042314"/>
    <lineage>
        <taxon>Bacteria</taxon>
        <taxon>Pseudomonadati</taxon>
        <taxon>Pseudomonadota</taxon>
        <taxon>Alphaproteobacteria</taxon>
        <taxon>Sphingomonadales</taxon>
        <taxon>Sphingomonadaceae</taxon>
        <taxon>Sphingomonas</taxon>
    </lineage>
</organism>
<feature type="domain" description="Calcineurin-like phosphoesterase" evidence="1">
    <location>
        <begin position="38"/>
        <end position="201"/>
    </location>
</feature>
<proteinExistence type="predicted"/>
<comment type="caution">
    <text evidence="2">The sequence shown here is derived from an EMBL/GenBank/DDBJ whole genome shotgun (WGS) entry which is preliminary data.</text>
</comment>
<dbReference type="Gene3D" id="3.60.21.10">
    <property type="match status" value="1"/>
</dbReference>
<dbReference type="Pfam" id="PF00149">
    <property type="entry name" value="Metallophos"/>
    <property type="match status" value="1"/>
</dbReference>
<keyword evidence="3" id="KW-1185">Reference proteome</keyword>
<dbReference type="InterPro" id="IPR051158">
    <property type="entry name" value="Metallophosphoesterase_sf"/>
</dbReference>
<dbReference type="Proteomes" id="UP001160625">
    <property type="component" value="Unassembled WGS sequence"/>
</dbReference>